<dbReference type="Proteomes" id="UP000694920">
    <property type="component" value="Unplaced"/>
</dbReference>
<organism evidence="9 10">
    <name type="scientific">Cephus cinctus</name>
    <name type="common">Wheat stem sawfly</name>
    <dbReference type="NCBI Taxonomy" id="211228"/>
    <lineage>
        <taxon>Eukaryota</taxon>
        <taxon>Metazoa</taxon>
        <taxon>Ecdysozoa</taxon>
        <taxon>Arthropoda</taxon>
        <taxon>Hexapoda</taxon>
        <taxon>Insecta</taxon>
        <taxon>Pterygota</taxon>
        <taxon>Neoptera</taxon>
        <taxon>Endopterygota</taxon>
        <taxon>Hymenoptera</taxon>
        <taxon>Cephoidea</taxon>
        <taxon>Cephidae</taxon>
        <taxon>Cephus</taxon>
    </lineage>
</organism>
<dbReference type="GO" id="GO:0007131">
    <property type="term" value="P:reciprocal meiotic recombination"/>
    <property type="evidence" value="ECO:0007669"/>
    <property type="project" value="TreeGrafter"/>
</dbReference>
<sequence length="309" mass="34434">MLQPISTLSVSKETIAELRENGFPYVQDIINNLDLCTKCTHIPNLEKFQKIPLTTSALGLLEEESLNDYVSSSSRALDIILNGGFRCETITELYGAPGSGKTQLCLQACVTVQLKEDQGGVNGRAIYIDTRNGLSVTRLEEIIKNVEKSNESLRAQRDEILKGITVVSARTAQDLYKVISSIKNYLRTNSRIRLIALDSLSFPVQCCLRDPWCRTQVYFRIVNELQELSESHNIAIIIVNELTTQIDEKGDHCFNGAAGELSAHRIHRRIMLMRLIGGKFVAHAVKIVTMPQISVLFQITPDGIIADSD</sequence>
<dbReference type="InterPro" id="IPR016467">
    <property type="entry name" value="DNA_recomb/repair_RecA-like"/>
</dbReference>
<dbReference type="GO" id="GO:0000400">
    <property type="term" value="F:four-way junction DNA binding"/>
    <property type="evidence" value="ECO:0007669"/>
    <property type="project" value="TreeGrafter"/>
</dbReference>
<accession>A0AAJ7CFD7</accession>
<keyword evidence="9" id="KW-1185">Reference proteome</keyword>
<dbReference type="GO" id="GO:0005657">
    <property type="term" value="C:replication fork"/>
    <property type="evidence" value="ECO:0007669"/>
    <property type="project" value="TreeGrafter"/>
</dbReference>
<evidence type="ECO:0000256" key="4">
    <source>
        <dbReference type="ARBA" id="ARBA00022840"/>
    </source>
</evidence>
<evidence type="ECO:0000256" key="6">
    <source>
        <dbReference type="ARBA" id="ARBA00023242"/>
    </source>
</evidence>
<reference evidence="10" key="1">
    <citation type="submission" date="2025-08" db="UniProtKB">
        <authorList>
            <consortium name="RefSeq"/>
        </authorList>
    </citation>
    <scope>IDENTIFICATION</scope>
</reference>
<name>A0AAJ7CFD7_CEPCN</name>
<dbReference type="GO" id="GO:0000707">
    <property type="term" value="P:meiotic DNA recombinase assembly"/>
    <property type="evidence" value="ECO:0007669"/>
    <property type="project" value="TreeGrafter"/>
</dbReference>
<dbReference type="InterPro" id="IPR020588">
    <property type="entry name" value="RecA_ATP-bd"/>
</dbReference>
<dbReference type="Gene3D" id="3.40.50.300">
    <property type="entry name" value="P-loop containing nucleotide triphosphate hydrolases"/>
    <property type="match status" value="1"/>
</dbReference>
<dbReference type="SUPFAM" id="SSF52540">
    <property type="entry name" value="P-loop containing nucleoside triphosphate hydrolases"/>
    <property type="match status" value="1"/>
</dbReference>
<evidence type="ECO:0000256" key="7">
    <source>
        <dbReference type="ARBA" id="ARBA00040674"/>
    </source>
</evidence>
<comment type="subcellular location">
    <subcellularLocation>
        <location evidence="1">Nucleus</location>
    </subcellularLocation>
</comment>
<dbReference type="GO" id="GO:0140664">
    <property type="term" value="F:ATP-dependent DNA damage sensor activity"/>
    <property type="evidence" value="ECO:0007669"/>
    <property type="project" value="InterPro"/>
</dbReference>
<gene>
    <name evidence="10" type="primary">LOC107274565</name>
</gene>
<dbReference type="PANTHER" id="PTHR46239:SF1">
    <property type="entry name" value="DNA REPAIR PROTEIN RAD51 HOMOLOG 3"/>
    <property type="match status" value="1"/>
</dbReference>
<dbReference type="PANTHER" id="PTHR46239">
    <property type="entry name" value="DNA REPAIR PROTEIN RAD51 HOMOLOG 3 RAD51C"/>
    <property type="match status" value="1"/>
</dbReference>
<dbReference type="AlphaFoldDB" id="A0AAJ7CFD7"/>
<keyword evidence="5" id="KW-0234">DNA repair</keyword>
<dbReference type="InterPro" id="IPR013632">
    <property type="entry name" value="Rad51_C"/>
</dbReference>
<evidence type="ECO:0000256" key="1">
    <source>
        <dbReference type="ARBA" id="ARBA00004123"/>
    </source>
</evidence>
<keyword evidence="3" id="KW-0227">DNA damage</keyword>
<dbReference type="GO" id="GO:0033065">
    <property type="term" value="C:Rad51C-XRCC3 complex"/>
    <property type="evidence" value="ECO:0007669"/>
    <property type="project" value="TreeGrafter"/>
</dbReference>
<dbReference type="GeneID" id="107274565"/>
<dbReference type="RefSeq" id="XP_015609303.1">
    <property type="nucleotide sequence ID" value="XM_015753817.2"/>
</dbReference>
<dbReference type="GO" id="GO:0033063">
    <property type="term" value="C:Rad51B-Rad51C-Rad51D-XRCC2 complex"/>
    <property type="evidence" value="ECO:0007669"/>
    <property type="project" value="TreeGrafter"/>
</dbReference>
<dbReference type="PIRSF" id="PIRSF005856">
    <property type="entry name" value="Rad51"/>
    <property type="match status" value="1"/>
</dbReference>
<evidence type="ECO:0000259" key="8">
    <source>
        <dbReference type="PROSITE" id="PS50162"/>
    </source>
</evidence>
<proteinExistence type="predicted"/>
<evidence type="ECO:0000256" key="2">
    <source>
        <dbReference type="ARBA" id="ARBA00022741"/>
    </source>
</evidence>
<keyword evidence="2" id="KW-0547">Nucleotide-binding</keyword>
<protein>
    <recommendedName>
        <fullName evidence="7">DNA repair protein RAD51 homolog 3</fullName>
    </recommendedName>
</protein>
<dbReference type="InterPro" id="IPR052093">
    <property type="entry name" value="HR_Repair_Mediator"/>
</dbReference>
<evidence type="ECO:0000313" key="9">
    <source>
        <dbReference type="Proteomes" id="UP000694920"/>
    </source>
</evidence>
<feature type="domain" description="RecA family profile 1" evidence="8">
    <location>
        <begin position="66"/>
        <end position="246"/>
    </location>
</feature>
<keyword evidence="4" id="KW-0067">ATP-binding</keyword>
<dbReference type="GO" id="GO:0008821">
    <property type="term" value="F:crossover junction DNA endonuclease activity"/>
    <property type="evidence" value="ECO:0007669"/>
    <property type="project" value="TreeGrafter"/>
</dbReference>
<dbReference type="GO" id="GO:0005524">
    <property type="term" value="F:ATP binding"/>
    <property type="evidence" value="ECO:0007669"/>
    <property type="project" value="UniProtKB-KW"/>
</dbReference>
<evidence type="ECO:0000256" key="3">
    <source>
        <dbReference type="ARBA" id="ARBA00022763"/>
    </source>
</evidence>
<evidence type="ECO:0000313" key="10">
    <source>
        <dbReference type="RefSeq" id="XP_015609303.1"/>
    </source>
</evidence>
<dbReference type="PROSITE" id="PS50162">
    <property type="entry name" value="RECA_2"/>
    <property type="match status" value="1"/>
</dbReference>
<dbReference type="InterPro" id="IPR027417">
    <property type="entry name" value="P-loop_NTPase"/>
</dbReference>
<dbReference type="CTD" id="33282"/>
<dbReference type="Pfam" id="PF08423">
    <property type="entry name" value="Rad51"/>
    <property type="match status" value="1"/>
</dbReference>
<keyword evidence="6" id="KW-0539">Nucleus</keyword>
<evidence type="ECO:0000256" key="5">
    <source>
        <dbReference type="ARBA" id="ARBA00023204"/>
    </source>
</evidence>